<gene>
    <name evidence="1" type="primary">jg17785</name>
    <name evidence="1" type="ORF">PAEG_LOCUS11285</name>
</gene>
<accession>A0A8S4RDV2</accession>
<organism evidence="1 2">
    <name type="scientific">Pararge aegeria aegeria</name>
    <dbReference type="NCBI Taxonomy" id="348720"/>
    <lineage>
        <taxon>Eukaryota</taxon>
        <taxon>Metazoa</taxon>
        <taxon>Ecdysozoa</taxon>
        <taxon>Arthropoda</taxon>
        <taxon>Hexapoda</taxon>
        <taxon>Insecta</taxon>
        <taxon>Pterygota</taxon>
        <taxon>Neoptera</taxon>
        <taxon>Endopterygota</taxon>
        <taxon>Lepidoptera</taxon>
        <taxon>Glossata</taxon>
        <taxon>Ditrysia</taxon>
        <taxon>Papilionoidea</taxon>
        <taxon>Nymphalidae</taxon>
        <taxon>Satyrinae</taxon>
        <taxon>Satyrini</taxon>
        <taxon>Parargina</taxon>
        <taxon>Pararge</taxon>
    </lineage>
</organism>
<dbReference type="Proteomes" id="UP000838756">
    <property type="component" value="Unassembled WGS sequence"/>
</dbReference>
<protein>
    <submittedName>
        <fullName evidence="1">Jg17785 protein</fullName>
    </submittedName>
</protein>
<dbReference type="AlphaFoldDB" id="A0A8S4RDV2"/>
<name>A0A8S4RDV2_9NEOP</name>
<evidence type="ECO:0000313" key="2">
    <source>
        <dbReference type="Proteomes" id="UP000838756"/>
    </source>
</evidence>
<evidence type="ECO:0000313" key="1">
    <source>
        <dbReference type="EMBL" id="CAH2233159.1"/>
    </source>
</evidence>
<proteinExistence type="predicted"/>
<dbReference type="EMBL" id="CAKXAJ010024942">
    <property type="protein sequence ID" value="CAH2233159.1"/>
    <property type="molecule type" value="Genomic_DNA"/>
</dbReference>
<sequence length="243" mass="27531">MKWDSGETFNYIPQHPAVVKCVDPHWASVVDYGLNPFSLWEVTVPCKWVMGGYDDDVTIVVKAHDAAQIELVGFNDYCLSIPYSSLSCERRGKRPTRTRNVLQITIGYTENERVTASGMPLVDQNDLVGGIDSGMAVILNLLPQSVWRREPNTAPVNSFYTAPRRENDIHPKSSDGKLFLFKRQGIVERRGVLNYFCHLKIGWIIIDVYLERPGDTYGCFASKRDYESSIKQCASVIIVHRLT</sequence>
<keyword evidence="2" id="KW-1185">Reference proteome</keyword>
<comment type="caution">
    <text evidence="1">The sequence shown here is derived from an EMBL/GenBank/DDBJ whole genome shotgun (WGS) entry which is preliminary data.</text>
</comment>
<reference evidence="1" key="1">
    <citation type="submission" date="2022-03" db="EMBL/GenBank/DDBJ databases">
        <authorList>
            <person name="Lindestad O."/>
        </authorList>
    </citation>
    <scope>NUCLEOTIDE SEQUENCE</scope>
</reference>